<dbReference type="OrthoDB" id="9802471at2"/>
<proteinExistence type="inferred from homology"/>
<evidence type="ECO:0000313" key="8">
    <source>
        <dbReference type="EMBL" id="OXM14174.1"/>
    </source>
</evidence>
<dbReference type="GO" id="GO:0005886">
    <property type="term" value="C:plasma membrane"/>
    <property type="evidence" value="ECO:0007669"/>
    <property type="project" value="UniProtKB-SubCell"/>
</dbReference>
<evidence type="ECO:0000313" key="9">
    <source>
        <dbReference type="Proteomes" id="UP000215145"/>
    </source>
</evidence>
<comment type="subcellular location">
    <subcellularLocation>
        <location evidence="7">Cell membrane</location>
        <topology evidence="7">Peripheral membrane protein</topology>
    </subcellularLocation>
    <subcellularLocation>
        <location evidence="1">Membrane</location>
    </subcellularLocation>
</comment>
<dbReference type="GO" id="GO:0045259">
    <property type="term" value="C:proton-transporting ATP synthase complex"/>
    <property type="evidence" value="ECO:0007669"/>
    <property type="project" value="UniProtKB-KW"/>
</dbReference>
<evidence type="ECO:0000256" key="4">
    <source>
        <dbReference type="ARBA" id="ARBA00023065"/>
    </source>
</evidence>
<accession>A0A229NWJ4</accession>
<dbReference type="AlphaFoldDB" id="A0A229NWJ4"/>
<comment type="function">
    <text evidence="7">F(1)F(0) ATP synthase produces ATP from ADP in the presence of a proton or sodium gradient. F-type ATPases consist of two structural domains, F(1) containing the extramembraneous catalytic core and F(0) containing the membrane proton channel, linked together by a central stalk and a peripheral stalk. During catalysis, ATP synthesis in the catalytic domain of F(1) is coupled via a rotary mechanism of the central stalk subunits to proton translocation.</text>
</comment>
<dbReference type="PANTHER" id="PTHR11910">
    <property type="entry name" value="ATP SYNTHASE DELTA CHAIN"/>
    <property type="match status" value="1"/>
</dbReference>
<dbReference type="PRINTS" id="PR00125">
    <property type="entry name" value="ATPASEDELTA"/>
</dbReference>
<dbReference type="RefSeq" id="WP_089524996.1">
    <property type="nucleotide sequence ID" value="NZ_NMUQ01000002.1"/>
</dbReference>
<dbReference type="InterPro" id="IPR000711">
    <property type="entry name" value="ATPase_OSCP/dsu"/>
</dbReference>
<keyword evidence="7" id="KW-0139">CF(1)</keyword>
<comment type="similarity">
    <text evidence="7">Belongs to the ATPase delta chain family.</text>
</comment>
<keyword evidence="7" id="KW-1003">Cell membrane</keyword>
<evidence type="ECO:0000256" key="1">
    <source>
        <dbReference type="ARBA" id="ARBA00004370"/>
    </source>
</evidence>
<evidence type="ECO:0000256" key="2">
    <source>
        <dbReference type="ARBA" id="ARBA00022448"/>
    </source>
</evidence>
<dbReference type="InterPro" id="IPR026015">
    <property type="entry name" value="ATP_synth_OSCP/delta_N_sf"/>
</dbReference>
<reference evidence="8 9" key="1">
    <citation type="submission" date="2017-07" db="EMBL/GenBank/DDBJ databases">
        <title>Paenibacillus herberti R33 genome sequencing and assembly.</title>
        <authorList>
            <person name="Su W."/>
        </authorList>
    </citation>
    <scope>NUCLEOTIDE SEQUENCE [LARGE SCALE GENOMIC DNA]</scope>
    <source>
        <strain evidence="8 9">R33</strain>
    </source>
</reference>
<evidence type="ECO:0000256" key="5">
    <source>
        <dbReference type="ARBA" id="ARBA00023136"/>
    </source>
</evidence>
<comment type="function">
    <text evidence="7">This protein is part of the stalk that links CF(0) to CF(1). It either transmits conformational changes from CF(0) to CF(1) or is implicated in proton conduction.</text>
</comment>
<dbReference type="EMBL" id="NMUQ01000002">
    <property type="protein sequence ID" value="OXM14174.1"/>
    <property type="molecule type" value="Genomic_DNA"/>
</dbReference>
<evidence type="ECO:0000256" key="3">
    <source>
        <dbReference type="ARBA" id="ARBA00022781"/>
    </source>
</evidence>
<dbReference type="Gene3D" id="1.10.520.20">
    <property type="entry name" value="N-terminal domain of the delta subunit of the F1F0-ATP synthase"/>
    <property type="match status" value="1"/>
</dbReference>
<gene>
    <name evidence="7" type="primary">atpH</name>
    <name evidence="8" type="ORF">CGZ75_14490</name>
</gene>
<keyword evidence="6 7" id="KW-0066">ATP synthesis</keyword>
<dbReference type="Pfam" id="PF00213">
    <property type="entry name" value="OSCP"/>
    <property type="match status" value="1"/>
</dbReference>
<protein>
    <recommendedName>
        <fullName evidence="7">ATP synthase subunit delta</fullName>
    </recommendedName>
    <alternativeName>
        <fullName evidence="7">ATP synthase F(1) sector subunit delta</fullName>
    </alternativeName>
    <alternativeName>
        <fullName evidence="7">F-type ATPase subunit delta</fullName>
        <shortName evidence="7">F-ATPase subunit delta</shortName>
    </alternativeName>
</protein>
<dbReference type="HAMAP" id="MF_01416">
    <property type="entry name" value="ATP_synth_delta_bact"/>
    <property type="match status" value="1"/>
</dbReference>
<comment type="caution">
    <text evidence="8">The sequence shown here is derived from an EMBL/GenBank/DDBJ whole genome shotgun (WGS) entry which is preliminary data.</text>
</comment>
<keyword evidence="9" id="KW-1185">Reference proteome</keyword>
<name>A0A229NWJ4_9BACL</name>
<organism evidence="8 9">
    <name type="scientific">Paenibacillus herberti</name>
    <dbReference type="NCBI Taxonomy" id="1619309"/>
    <lineage>
        <taxon>Bacteria</taxon>
        <taxon>Bacillati</taxon>
        <taxon>Bacillota</taxon>
        <taxon>Bacilli</taxon>
        <taxon>Bacillales</taxon>
        <taxon>Paenibacillaceae</taxon>
        <taxon>Paenibacillus</taxon>
    </lineage>
</organism>
<dbReference type="GO" id="GO:0046933">
    <property type="term" value="F:proton-transporting ATP synthase activity, rotational mechanism"/>
    <property type="evidence" value="ECO:0007669"/>
    <property type="project" value="UniProtKB-UniRule"/>
</dbReference>
<keyword evidence="4 7" id="KW-0406">Ion transport</keyword>
<keyword evidence="5 7" id="KW-0472">Membrane</keyword>
<dbReference type="NCBIfam" id="TIGR01145">
    <property type="entry name" value="ATP_synt_delta"/>
    <property type="match status" value="1"/>
</dbReference>
<keyword evidence="3 7" id="KW-0375">Hydrogen ion transport</keyword>
<sequence>MSRETVIAKRYAQALYEVAGKQGVVSDVRQQLQLVSEALSSDADVQRFLATPGIEAQVKIELIKKAIGDRVSSIVLNTVTLLIERGRYSALSSVYEAYSRIADEASGESRATIFTALPLQAAELSKVVQQFSVISGKRIIGEQVVDSSLIGGVKVRIGDKIYDGSLSGKLERLSKQLNSQAL</sequence>
<evidence type="ECO:0000256" key="6">
    <source>
        <dbReference type="ARBA" id="ARBA00023310"/>
    </source>
</evidence>
<dbReference type="NCBIfam" id="NF004403">
    <property type="entry name" value="PRK05758.2-4"/>
    <property type="match status" value="1"/>
</dbReference>
<dbReference type="SUPFAM" id="SSF47928">
    <property type="entry name" value="N-terminal domain of the delta subunit of the F1F0-ATP synthase"/>
    <property type="match status" value="1"/>
</dbReference>
<keyword evidence="2 7" id="KW-0813">Transport</keyword>
<dbReference type="Proteomes" id="UP000215145">
    <property type="component" value="Unassembled WGS sequence"/>
</dbReference>
<evidence type="ECO:0000256" key="7">
    <source>
        <dbReference type="HAMAP-Rule" id="MF_01416"/>
    </source>
</evidence>